<comment type="caution">
    <text evidence="2">The sequence shown here is derived from an EMBL/GenBank/DDBJ whole genome shotgun (WGS) entry which is preliminary data.</text>
</comment>
<accession>A0A8X6I2W0</accession>
<sequence>MFLPHRTRNRKEWPVGKAFLKIPREDWGGLPSTAHASCKTQQIRGGPNQLHSPGSQSKRFTGQFVVSPVRFHTAWPAEADIKQSRTNFSRREKPKGKIIKWTSWDLYSKKATNHWGEESRCSAQSKLKTSGTEKGQRHQTNHFSVPSQSIDRINRLAFSLLQFGGTSVDHFQSTRSDSAVSKEL</sequence>
<proteinExistence type="predicted"/>
<keyword evidence="3" id="KW-1185">Reference proteome</keyword>
<dbReference type="EMBL" id="BMAW01087247">
    <property type="protein sequence ID" value="GFS28692.1"/>
    <property type="molecule type" value="Genomic_DNA"/>
</dbReference>
<dbReference type="AlphaFoldDB" id="A0A8X6I2W0"/>
<evidence type="ECO:0000313" key="3">
    <source>
        <dbReference type="Proteomes" id="UP000887013"/>
    </source>
</evidence>
<evidence type="ECO:0000313" key="2">
    <source>
        <dbReference type="EMBL" id="GFS28692.1"/>
    </source>
</evidence>
<dbReference type="Proteomes" id="UP000887013">
    <property type="component" value="Unassembled WGS sequence"/>
</dbReference>
<feature type="region of interest" description="Disordered" evidence="1">
    <location>
        <begin position="125"/>
        <end position="146"/>
    </location>
</feature>
<protein>
    <submittedName>
        <fullName evidence="2">Uncharacterized protein</fullName>
    </submittedName>
</protein>
<evidence type="ECO:0000256" key="1">
    <source>
        <dbReference type="SAM" id="MobiDB-lite"/>
    </source>
</evidence>
<name>A0A8X6I2W0_NEPPI</name>
<reference evidence="2" key="1">
    <citation type="submission" date="2020-08" db="EMBL/GenBank/DDBJ databases">
        <title>Multicomponent nature underlies the extraordinary mechanical properties of spider dragline silk.</title>
        <authorList>
            <person name="Kono N."/>
            <person name="Nakamura H."/>
            <person name="Mori M."/>
            <person name="Yoshida Y."/>
            <person name="Ohtoshi R."/>
            <person name="Malay A.D."/>
            <person name="Moran D.A.P."/>
            <person name="Tomita M."/>
            <person name="Numata K."/>
            <person name="Arakawa K."/>
        </authorList>
    </citation>
    <scope>NUCLEOTIDE SEQUENCE</scope>
</reference>
<gene>
    <name evidence="2" type="ORF">NPIL_154521</name>
</gene>
<organism evidence="2 3">
    <name type="scientific">Nephila pilipes</name>
    <name type="common">Giant wood spider</name>
    <name type="synonym">Nephila maculata</name>
    <dbReference type="NCBI Taxonomy" id="299642"/>
    <lineage>
        <taxon>Eukaryota</taxon>
        <taxon>Metazoa</taxon>
        <taxon>Ecdysozoa</taxon>
        <taxon>Arthropoda</taxon>
        <taxon>Chelicerata</taxon>
        <taxon>Arachnida</taxon>
        <taxon>Araneae</taxon>
        <taxon>Araneomorphae</taxon>
        <taxon>Entelegynae</taxon>
        <taxon>Araneoidea</taxon>
        <taxon>Nephilidae</taxon>
        <taxon>Nephila</taxon>
    </lineage>
</organism>